<gene>
    <name evidence="2" type="ORF">ATR_0662</name>
    <name evidence="3" type="ORF">CRU87_08045</name>
</gene>
<sequence>MLRVVVYIFLIVILSVGFGFSYLIKFEEQKEQILTKYQLETKSTSLFIQENLRKYLQNGDIELLKRINSIFNNNFSSIFIQEALFTIKEKELIELTNNLDKKLSWELSNLKIDDTLGEIILSTQSDDLQKELLTIEGSIPNEINKNITPSIDIYTFIPSKNFKNLSSLVINFDATNQFDETKNSTAIVNFEKDISSFTNNKNEDFAPKWFKELVPISFSEEVNKVNNSLQNDAIYYININIEKIYFELYKEIKSEFFNHLFWFFITFIAIIFIDVLYRGIKSKYRL</sequence>
<dbReference type="KEGG" id="atp:ATR_0662"/>
<name>A0AAD0QJE8_9BACT</name>
<dbReference type="Proteomes" id="UP000289132">
    <property type="component" value="Unassembled WGS sequence"/>
</dbReference>
<dbReference type="RefSeq" id="WP_115428062.1">
    <property type="nucleotide sequence ID" value="NZ_CP031367.1"/>
</dbReference>
<organism evidence="2 4">
    <name type="scientific">Aliarcobacter trophiarum LMG 25534</name>
    <dbReference type="NCBI Taxonomy" id="1032241"/>
    <lineage>
        <taxon>Bacteria</taxon>
        <taxon>Pseudomonadati</taxon>
        <taxon>Campylobacterota</taxon>
        <taxon>Epsilonproteobacteria</taxon>
        <taxon>Campylobacterales</taxon>
        <taxon>Arcobacteraceae</taxon>
        <taxon>Aliarcobacter</taxon>
    </lineage>
</organism>
<keyword evidence="1" id="KW-0472">Membrane</keyword>
<feature type="transmembrane region" description="Helical" evidence="1">
    <location>
        <begin position="260"/>
        <end position="280"/>
    </location>
</feature>
<keyword evidence="1" id="KW-1133">Transmembrane helix</keyword>
<evidence type="ECO:0000313" key="2">
    <source>
        <dbReference type="EMBL" id="AXK48531.1"/>
    </source>
</evidence>
<evidence type="ECO:0000313" key="5">
    <source>
        <dbReference type="Proteomes" id="UP000289132"/>
    </source>
</evidence>
<dbReference type="AlphaFoldDB" id="A0AAD0QJE8"/>
<reference evidence="2 4" key="2">
    <citation type="submission" date="2018-07" db="EMBL/GenBank/DDBJ databases">
        <title>Complete genome of the Arcobacter trophiarum type strain LMG 25534.</title>
        <authorList>
            <person name="Miller W.G."/>
            <person name="Yee E."/>
        </authorList>
    </citation>
    <scope>NUCLEOTIDE SEQUENCE [LARGE SCALE GENOMIC DNA]</scope>
    <source>
        <strain evidence="2 4">LMG 25534</strain>
    </source>
</reference>
<dbReference type="EMBL" id="CP031367">
    <property type="protein sequence ID" value="AXK48531.1"/>
    <property type="molecule type" value="Genomic_DNA"/>
</dbReference>
<evidence type="ECO:0000313" key="3">
    <source>
        <dbReference type="EMBL" id="RXJ89928.1"/>
    </source>
</evidence>
<keyword evidence="1" id="KW-0812">Transmembrane</keyword>
<reference evidence="3 5" key="1">
    <citation type="submission" date="2017-10" db="EMBL/GenBank/DDBJ databases">
        <title>Genomics of the genus Arcobacter.</title>
        <authorList>
            <person name="Perez-Cataluna A."/>
            <person name="Figueras M.J."/>
        </authorList>
    </citation>
    <scope>NUCLEOTIDE SEQUENCE [LARGE SCALE GENOMIC DNA]</scope>
    <source>
        <strain evidence="3 5">LMG 25534</strain>
    </source>
</reference>
<dbReference type="EMBL" id="PDKD01000015">
    <property type="protein sequence ID" value="RXJ89928.1"/>
    <property type="molecule type" value="Genomic_DNA"/>
</dbReference>
<feature type="transmembrane region" description="Helical" evidence="1">
    <location>
        <begin position="6"/>
        <end position="24"/>
    </location>
</feature>
<proteinExistence type="predicted"/>
<dbReference type="Proteomes" id="UP000254504">
    <property type="component" value="Chromosome"/>
</dbReference>
<protein>
    <submittedName>
        <fullName evidence="2">Membrane protein</fullName>
    </submittedName>
</protein>
<evidence type="ECO:0000256" key="1">
    <source>
        <dbReference type="SAM" id="Phobius"/>
    </source>
</evidence>
<keyword evidence="5" id="KW-1185">Reference proteome</keyword>
<evidence type="ECO:0000313" key="4">
    <source>
        <dbReference type="Proteomes" id="UP000254504"/>
    </source>
</evidence>
<accession>A0AAD0QJE8</accession>